<dbReference type="FunFam" id="3.30.565.10:FF:000017">
    <property type="entry name" value="PMS1 homolog 1, mismatch repair system component"/>
    <property type="match status" value="1"/>
</dbReference>
<dbReference type="GO" id="GO:0032389">
    <property type="term" value="C:MutLalpha complex"/>
    <property type="evidence" value="ECO:0007669"/>
    <property type="project" value="TreeGrafter"/>
</dbReference>
<feature type="compositionally biased region" description="Low complexity" evidence="3">
    <location>
        <begin position="491"/>
        <end position="509"/>
    </location>
</feature>
<dbReference type="SUPFAM" id="SSF55874">
    <property type="entry name" value="ATPase domain of HSP90 chaperone/DNA topoisomerase II/histidine kinase"/>
    <property type="match status" value="1"/>
</dbReference>
<dbReference type="Pfam" id="PF01119">
    <property type="entry name" value="DNA_mis_repair"/>
    <property type="match status" value="1"/>
</dbReference>
<dbReference type="EMBL" id="VCAU01000036">
    <property type="protein sequence ID" value="KAF9889431.1"/>
    <property type="molecule type" value="Genomic_DNA"/>
</dbReference>
<dbReference type="InterPro" id="IPR013507">
    <property type="entry name" value="DNA_mismatch_S5_2-like"/>
</dbReference>
<dbReference type="InterPro" id="IPR014721">
    <property type="entry name" value="Ribsml_uS5_D2-typ_fold_subgr"/>
</dbReference>
<keyword evidence="2" id="KW-0227">DNA damage</keyword>
<dbReference type="GO" id="GO:0140664">
    <property type="term" value="F:ATP-dependent DNA damage sensor activity"/>
    <property type="evidence" value="ECO:0007669"/>
    <property type="project" value="InterPro"/>
</dbReference>
<comment type="similarity">
    <text evidence="1">Belongs to the DNA mismatch repair MutL/HexB family.</text>
</comment>
<feature type="region of interest" description="Disordered" evidence="3">
    <location>
        <begin position="392"/>
        <end position="553"/>
    </location>
</feature>
<feature type="domain" description="DNA mismatch repair protein S5" evidence="4">
    <location>
        <begin position="233"/>
        <end position="363"/>
    </location>
</feature>
<feature type="region of interest" description="Disordered" evidence="3">
    <location>
        <begin position="680"/>
        <end position="699"/>
    </location>
</feature>
<dbReference type="PANTHER" id="PTHR10073:SF41">
    <property type="entry name" value="MISMATCH REPAIR PROTEIN, PUTATIVE (AFU_ORTHOLOGUE AFUA_8G05820)-RELATED"/>
    <property type="match status" value="1"/>
</dbReference>
<comment type="caution">
    <text evidence="5">The sequence shown here is derived from an EMBL/GenBank/DDBJ whole genome shotgun (WGS) entry which is preliminary data.</text>
</comment>
<dbReference type="SUPFAM" id="SSF54211">
    <property type="entry name" value="Ribosomal protein S5 domain 2-like"/>
    <property type="match status" value="1"/>
</dbReference>
<feature type="compositionally biased region" description="Polar residues" evidence="3">
    <location>
        <begin position="596"/>
        <end position="614"/>
    </location>
</feature>
<feature type="compositionally biased region" description="Pro residues" evidence="3">
    <location>
        <begin position="520"/>
        <end position="531"/>
    </location>
</feature>
<dbReference type="PROSITE" id="PS00058">
    <property type="entry name" value="DNA_MISMATCH_REPAIR_1"/>
    <property type="match status" value="1"/>
</dbReference>
<dbReference type="InterPro" id="IPR038973">
    <property type="entry name" value="MutL/Mlh/Pms-like"/>
</dbReference>
<evidence type="ECO:0000256" key="1">
    <source>
        <dbReference type="ARBA" id="ARBA00006082"/>
    </source>
</evidence>
<reference evidence="5" key="1">
    <citation type="journal article" date="2019" name="Beilstein J. Org. Chem.">
        <title>Nanangenines: drimane sesquiterpenoids as the dominant metabolite cohort of a novel Australian fungus, Aspergillus nanangensis.</title>
        <authorList>
            <person name="Lacey H.J."/>
            <person name="Gilchrist C.L.M."/>
            <person name="Crombie A."/>
            <person name="Kalaitzis J.A."/>
            <person name="Vuong D."/>
            <person name="Rutledge P.J."/>
            <person name="Turner P."/>
            <person name="Pitt J.I."/>
            <person name="Lacey E."/>
            <person name="Chooi Y.H."/>
            <person name="Piggott A.M."/>
        </authorList>
    </citation>
    <scope>NUCLEOTIDE SEQUENCE</scope>
    <source>
        <strain evidence="5">MST-FP2251</strain>
    </source>
</reference>
<dbReference type="InterPro" id="IPR002099">
    <property type="entry name" value="MutL/Mlh/PMS"/>
</dbReference>
<keyword evidence="6" id="KW-1185">Reference proteome</keyword>
<dbReference type="GO" id="GO:0061982">
    <property type="term" value="P:meiosis I cell cycle process"/>
    <property type="evidence" value="ECO:0007669"/>
    <property type="project" value="UniProtKB-ARBA"/>
</dbReference>
<dbReference type="Proteomes" id="UP001194746">
    <property type="component" value="Unassembled WGS sequence"/>
</dbReference>
<feature type="compositionally biased region" description="Low complexity" evidence="3">
    <location>
        <begin position="394"/>
        <end position="415"/>
    </location>
</feature>
<dbReference type="InterPro" id="IPR020568">
    <property type="entry name" value="Ribosomal_Su5_D2-typ_SF"/>
</dbReference>
<evidence type="ECO:0000256" key="3">
    <source>
        <dbReference type="SAM" id="MobiDB-lite"/>
    </source>
</evidence>
<feature type="compositionally biased region" description="Basic and acidic residues" evidence="3">
    <location>
        <begin position="680"/>
        <end position="690"/>
    </location>
</feature>
<evidence type="ECO:0000259" key="4">
    <source>
        <dbReference type="SMART" id="SM01340"/>
    </source>
</evidence>
<dbReference type="Pfam" id="PF13589">
    <property type="entry name" value="HATPase_c_3"/>
    <property type="match status" value="1"/>
</dbReference>
<dbReference type="GO" id="GO:0006298">
    <property type="term" value="P:mismatch repair"/>
    <property type="evidence" value="ECO:0007669"/>
    <property type="project" value="InterPro"/>
</dbReference>
<feature type="compositionally biased region" description="Polar residues" evidence="3">
    <location>
        <begin position="432"/>
        <end position="460"/>
    </location>
</feature>
<organism evidence="5 6">
    <name type="scientific">Aspergillus nanangensis</name>
    <dbReference type="NCBI Taxonomy" id="2582783"/>
    <lineage>
        <taxon>Eukaryota</taxon>
        <taxon>Fungi</taxon>
        <taxon>Dikarya</taxon>
        <taxon>Ascomycota</taxon>
        <taxon>Pezizomycotina</taxon>
        <taxon>Eurotiomycetes</taxon>
        <taxon>Eurotiomycetidae</taxon>
        <taxon>Eurotiales</taxon>
        <taxon>Aspergillaceae</taxon>
        <taxon>Aspergillus</taxon>
        <taxon>Aspergillus subgen. Circumdati</taxon>
    </lineage>
</organism>
<proteinExistence type="inferred from homology"/>
<protein>
    <recommendedName>
        <fullName evidence="4">DNA mismatch repair protein S5 domain-containing protein</fullName>
    </recommendedName>
</protein>
<dbReference type="SMART" id="SM01340">
    <property type="entry name" value="DNA_mis_repair"/>
    <property type="match status" value="1"/>
</dbReference>
<dbReference type="Gene3D" id="3.30.565.10">
    <property type="entry name" value="Histidine kinase-like ATPase, C-terminal domain"/>
    <property type="match status" value="1"/>
</dbReference>
<dbReference type="AlphaFoldDB" id="A0AAD4CMX7"/>
<dbReference type="NCBIfam" id="TIGR00585">
    <property type="entry name" value="mutl"/>
    <property type="match status" value="1"/>
</dbReference>
<name>A0AAD4CMX7_ASPNN</name>
<dbReference type="GO" id="GO:0005524">
    <property type="term" value="F:ATP binding"/>
    <property type="evidence" value="ECO:0007669"/>
    <property type="project" value="InterPro"/>
</dbReference>
<sequence>MPIAALPQPIVRAIGSTSVISDPCSVVKELLDNALDASATSVFVEISQNTVDVIQVKDNGHGIPSSDHAFVCKRTYTSKIQTIDDLRKLGGSSLGFRGEALASAVEVSGVVTVTTRVEAESVGSSIKYGRNGDVASSQRAPHPIGTTVRITDLFKHIPVRRQTALKGSMRTVARIKKLMQEYAIARPSARLSFKVLKAKNEANNWIYAPKHNATMMDAALKVVGTDATSIYALKNRRSCEVSSTLPDTEGSFDIDIQALLPVSNPDFTKVNNAGQFISIDGRPISAAIGIGQDISKLYKSYLRSAISRSPSPKPISDPFLCLQVKSGRAIYDVNIEPAKDDVLFESPQIVLGLIEDLFRDTYGEKEGSANKRPIERWGSIQREHGFELLLARKSPPVTQPTNNTSSSQNATNPQSLTQLTPERVYSMGRPTLNEQNPDTENPSGSSNRDSLNPWSVTKLNTPMRGTRRTLPNEMTSPLFRPRSCSATKQQPCLPSPTTTSISPTATSPSEHQLSSTPLRRPQPSPKTPIPYDPKRASRERDRERYGNGSLDTWFGKTTQVSLARTTSEADLPNNEGELSLSQLTQTRFGSDEHSPSHLTNSSSEGLSNNPQTISVPAVSPPLSLVRPNNEPLEVVERRQECPVLEQWSSRLHRLSRPNYSSDLEEALDFENRKKEAISKRREQIRNRVERPGSANSPHLSRYLAARAALSEEQNPSGNQEPPKKAVLNPHDPRSHLMRDMSSQQLDSIAGDPQVRRALTNKLPFEKIPQGDELHDISLTQFTGILNLSTELNKICQIDLYTKCGSEFEAFSASDLESDLMAYWTLRLSALISRKYKGQGESNPRDVHFDFSSLK</sequence>
<feature type="region of interest" description="Disordered" evidence="3">
    <location>
        <begin position="587"/>
        <end position="625"/>
    </location>
</feature>
<dbReference type="InterPro" id="IPR014762">
    <property type="entry name" value="DNA_mismatch_repair_CS"/>
</dbReference>
<dbReference type="GO" id="GO:0030983">
    <property type="term" value="F:mismatched DNA binding"/>
    <property type="evidence" value="ECO:0007669"/>
    <property type="project" value="InterPro"/>
</dbReference>
<dbReference type="InterPro" id="IPR036890">
    <property type="entry name" value="HATPase_C_sf"/>
</dbReference>
<evidence type="ECO:0000256" key="2">
    <source>
        <dbReference type="ARBA" id="ARBA00022763"/>
    </source>
</evidence>
<feature type="region of interest" description="Disordered" evidence="3">
    <location>
        <begin position="709"/>
        <end position="736"/>
    </location>
</feature>
<gene>
    <name evidence="5" type="ORF">FE257_007333</name>
</gene>
<accession>A0AAD4CMX7</accession>
<dbReference type="GO" id="GO:0016887">
    <property type="term" value="F:ATP hydrolysis activity"/>
    <property type="evidence" value="ECO:0007669"/>
    <property type="project" value="InterPro"/>
</dbReference>
<dbReference type="Gene3D" id="3.30.230.10">
    <property type="match status" value="1"/>
</dbReference>
<feature type="compositionally biased region" description="Basic and acidic residues" evidence="3">
    <location>
        <begin position="532"/>
        <end position="545"/>
    </location>
</feature>
<reference evidence="5" key="2">
    <citation type="submission" date="2020-02" db="EMBL/GenBank/DDBJ databases">
        <authorList>
            <person name="Gilchrist C.L.M."/>
            <person name="Chooi Y.-H."/>
        </authorList>
    </citation>
    <scope>NUCLEOTIDE SEQUENCE</scope>
    <source>
        <strain evidence="5">MST-FP2251</strain>
    </source>
</reference>
<dbReference type="PANTHER" id="PTHR10073">
    <property type="entry name" value="DNA MISMATCH REPAIR PROTEIN MLH, PMS, MUTL"/>
    <property type="match status" value="1"/>
</dbReference>
<evidence type="ECO:0000313" key="5">
    <source>
        <dbReference type="EMBL" id="KAF9889431.1"/>
    </source>
</evidence>
<evidence type="ECO:0000313" key="6">
    <source>
        <dbReference type="Proteomes" id="UP001194746"/>
    </source>
</evidence>